<feature type="transmembrane region" description="Helical" evidence="1">
    <location>
        <begin position="21"/>
        <end position="43"/>
    </location>
</feature>
<proteinExistence type="predicted"/>
<dbReference type="AlphaFoldDB" id="A0A285CQK5"/>
<evidence type="ECO:0000256" key="1">
    <source>
        <dbReference type="SAM" id="Phobius"/>
    </source>
</evidence>
<sequence length="128" mass="14874">MLPLVFGILGFKYNDTIISKIRSWLTIFFVLILLIILVILLLLSSLGRDELIKTVQSPDENYTINFYSWDAGAAGTFGISGEVEGFWSHRRIYYERRIEQAELEWLNNHTISINGHHLDLDNEETFPR</sequence>
<evidence type="ECO:0000313" key="3">
    <source>
        <dbReference type="Proteomes" id="UP000219546"/>
    </source>
</evidence>
<keyword evidence="1" id="KW-1133">Transmembrane helix</keyword>
<dbReference type="RefSeq" id="WP_281257293.1">
    <property type="nucleotide sequence ID" value="NZ_JBEPMQ010000002.1"/>
</dbReference>
<evidence type="ECO:0000313" key="2">
    <source>
        <dbReference type="EMBL" id="SNX69705.1"/>
    </source>
</evidence>
<keyword evidence="3" id="KW-1185">Reference proteome</keyword>
<accession>A0A285CQK5</accession>
<protein>
    <submittedName>
        <fullName evidence="2">Uncharacterized protein</fullName>
    </submittedName>
</protein>
<dbReference type="EMBL" id="OAOP01000003">
    <property type="protein sequence ID" value="SNX69705.1"/>
    <property type="molecule type" value="Genomic_DNA"/>
</dbReference>
<reference evidence="2 3" key="1">
    <citation type="submission" date="2017-08" db="EMBL/GenBank/DDBJ databases">
        <authorList>
            <person name="de Groot N.N."/>
        </authorList>
    </citation>
    <scope>NUCLEOTIDE SEQUENCE [LARGE SCALE GENOMIC DNA]</scope>
    <source>
        <strain evidence="2 3">JC228</strain>
    </source>
</reference>
<name>A0A285CQK5_9BACI</name>
<dbReference type="Pfam" id="PF17428">
    <property type="entry name" value="DUF5412"/>
    <property type="match status" value="1"/>
</dbReference>
<organism evidence="2 3">
    <name type="scientific">Bacillus oleivorans</name>
    <dbReference type="NCBI Taxonomy" id="1448271"/>
    <lineage>
        <taxon>Bacteria</taxon>
        <taxon>Bacillati</taxon>
        <taxon>Bacillota</taxon>
        <taxon>Bacilli</taxon>
        <taxon>Bacillales</taxon>
        <taxon>Bacillaceae</taxon>
        <taxon>Bacillus</taxon>
    </lineage>
</organism>
<dbReference type="InterPro" id="IPR035406">
    <property type="entry name" value="DUF5412"/>
</dbReference>
<keyword evidence="1" id="KW-0472">Membrane</keyword>
<gene>
    <name evidence="2" type="ORF">SAMN05877753_103188</name>
</gene>
<keyword evidence="1" id="KW-0812">Transmembrane</keyword>
<dbReference type="Proteomes" id="UP000219546">
    <property type="component" value="Unassembled WGS sequence"/>
</dbReference>